<keyword evidence="9" id="KW-1185">Reference proteome</keyword>
<comment type="subcellular location">
    <subcellularLocation>
        <location evidence="1 5 6">Nucleus</location>
    </subcellularLocation>
</comment>
<keyword evidence="3 5" id="KW-0371">Homeobox</keyword>
<dbReference type="InterPro" id="IPR009057">
    <property type="entry name" value="Homeodomain-like_sf"/>
</dbReference>
<reference evidence="8" key="1">
    <citation type="journal article" date="2023" name="G3 (Bethesda)">
        <title>Whole genome assembly and annotation of the endangered Caribbean coral Acropora cervicornis.</title>
        <authorList>
            <person name="Selwyn J.D."/>
            <person name="Vollmer S.V."/>
        </authorList>
    </citation>
    <scope>NUCLEOTIDE SEQUENCE</scope>
    <source>
        <strain evidence="8">K2</strain>
    </source>
</reference>
<evidence type="ECO:0000256" key="5">
    <source>
        <dbReference type="PROSITE-ProRule" id="PRU00108"/>
    </source>
</evidence>
<dbReference type="PROSITE" id="PS00027">
    <property type="entry name" value="HOMEOBOX_1"/>
    <property type="match status" value="1"/>
</dbReference>
<dbReference type="AlphaFoldDB" id="A0AAD9R437"/>
<dbReference type="InterPro" id="IPR050848">
    <property type="entry name" value="Homeobox_TF"/>
</dbReference>
<dbReference type="GO" id="GO:0000981">
    <property type="term" value="F:DNA-binding transcription factor activity, RNA polymerase II-specific"/>
    <property type="evidence" value="ECO:0007669"/>
    <property type="project" value="InterPro"/>
</dbReference>
<dbReference type="PANTHER" id="PTHR24333">
    <property type="entry name" value="HOMEO BOX HB9 LIKE A-RELATED"/>
    <property type="match status" value="1"/>
</dbReference>
<evidence type="ECO:0000256" key="4">
    <source>
        <dbReference type="ARBA" id="ARBA00023242"/>
    </source>
</evidence>
<dbReference type="Proteomes" id="UP001249851">
    <property type="component" value="Unassembled WGS sequence"/>
</dbReference>
<protein>
    <submittedName>
        <fullName evidence="8">Homeobox protein not2</fullName>
    </submittedName>
</protein>
<feature type="domain" description="Homeobox" evidence="7">
    <location>
        <begin position="31"/>
        <end position="67"/>
    </location>
</feature>
<accession>A0AAD9R437</accession>
<dbReference type="InterPro" id="IPR020479">
    <property type="entry name" value="HD_metazoa"/>
</dbReference>
<feature type="DNA-binding region" description="Homeobox" evidence="5">
    <location>
        <begin position="33"/>
        <end position="68"/>
    </location>
</feature>
<dbReference type="InterPro" id="IPR017970">
    <property type="entry name" value="Homeobox_CS"/>
</dbReference>
<organism evidence="8 9">
    <name type="scientific">Acropora cervicornis</name>
    <name type="common">Staghorn coral</name>
    <dbReference type="NCBI Taxonomy" id="6130"/>
    <lineage>
        <taxon>Eukaryota</taxon>
        <taxon>Metazoa</taxon>
        <taxon>Cnidaria</taxon>
        <taxon>Anthozoa</taxon>
        <taxon>Hexacorallia</taxon>
        <taxon>Scleractinia</taxon>
        <taxon>Astrocoeniina</taxon>
        <taxon>Acroporidae</taxon>
        <taxon>Acropora</taxon>
    </lineage>
</organism>
<dbReference type="SUPFAM" id="SSF46689">
    <property type="entry name" value="Homeodomain-like"/>
    <property type="match status" value="1"/>
</dbReference>
<dbReference type="Gene3D" id="1.10.10.60">
    <property type="entry name" value="Homeodomain-like"/>
    <property type="match status" value="1"/>
</dbReference>
<evidence type="ECO:0000313" key="8">
    <source>
        <dbReference type="EMBL" id="KAK2572376.1"/>
    </source>
</evidence>
<dbReference type="Pfam" id="PF00046">
    <property type="entry name" value="Homeodomain"/>
    <property type="match status" value="1"/>
</dbReference>
<dbReference type="InterPro" id="IPR001356">
    <property type="entry name" value="HD"/>
</dbReference>
<evidence type="ECO:0000256" key="2">
    <source>
        <dbReference type="ARBA" id="ARBA00023125"/>
    </source>
</evidence>
<dbReference type="PANTHER" id="PTHR24333:SF5">
    <property type="entry name" value="VENT HOMEOBOX"/>
    <property type="match status" value="1"/>
</dbReference>
<proteinExistence type="predicted"/>
<keyword evidence="2 5" id="KW-0238">DNA-binding</keyword>
<dbReference type="GO" id="GO:0005634">
    <property type="term" value="C:nucleus"/>
    <property type="evidence" value="ECO:0007669"/>
    <property type="project" value="UniProtKB-SubCell"/>
</dbReference>
<name>A0AAD9R437_ACRCE</name>
<keyword evidence="4 5" id="KW-0539">Nucleus</keyword>
<dbReference type="EMBL" id="JARQWQ010000004">
    <property type="protein sequence ID" value="KAK2572376.1"/>
    <property type="molecule type" value="Genomic_DNA"/>
</dbReference>
<evidence type="ECO:0000256" key="6">
    <source>
        <dbReference type="RuleBase" id="RU000682"/>
    </source>
</evidence>
<dbReference type="InterPro" id="IPR000047">
    <property type="entry name" value="HTH_motif"/>
</dbReference>
<sequence>MIFRPSAPCKLLRRCPIQRLPSATGKNPMGQQYVGSAQRIFIAKQLGLSETQVKVWFQNRRIRWRKQVLGHKTIE</sequence>
<evidence type="ECO:0000256" key="3">
    <source>
        <dbReference type="ARBA" id="ARBA00023155"/>
    </source>
</evidence>
<reference evidence="8" key="2">
    <citation type="journal article" date="2023" name="Science">
        <title>Genomic signatures of disease resistance in endangered staghorn corals.</title>
        <authorList>
            <person name="Vollmer S.V."/>
            <person name="Selwyn J.D."/>
            <person name="Despard B.A."/>
            <person name="Roesel C.L."/>
        </authorList>
    </citation>
    <scope>NUCLEOTIDE SEQUENCE</scope>
    <source>
        <strain evidence="8">K2</strain>
    </source>
</reference>
<dbReference type="PRINTS" id="PR00024">
    <property type="entry name" value="HOMEOBOX"/>
</dbReference>
<evidence type="ECO:0000256" key="1">
    <source>
        <dbReference type="ARBA" id="ARBA00004123"/>
    </source>
</evidence>
<gene>
    <name evidence="8" type="ORF">P5673_002615</name>
</gene>
<evidence type="ECO:0000313" key="9">
    <source>
        <dbReference type="Proteomes" id="UP001249851"/>
    </source>
</evidence>
<dbReference type="GO" id="GO:0003677">
    <property type="term" value="F:DNA binding"/>
    <property type="evidence" value="ECO:0007669"/>
    <property type="project" value="UniProtKB-UniRule"/>
</dbReference>
<comment type="caution">
    <text evidence="8">The sequence shown here is derived from an EMBL/GenBank/DDBJ whole genome shotgun (WGS) entry which is preliminary data.</text>
</comment>
<evidence type="ECO:0000259" key="7">
    <source>
        <dbReference type="PROSITE" id="PS50071"/>
    </source>
</evidence>
<dbReference type="CDD" id="cd00086">
    <property type="entry name" value="homeodomain"/>
    <property type="match status" value="1"/>
</dbReference>
<dbReference type="PROSITE" id="PS50071">
    <property type="entry name" value="HOMEOBOX_2"/>
    <property type="match status" value="1"/>
</dbReference>
<dbReference type="PRINTS" id="PR00031">
    <property type="entry name" value="HTHREPRESSR"/>
</dbReference>
<dbReference type="SMART" id="SM00389">
    <property type="entry name" value="HOX"/>
    <property type="match status" value="1"/>
</dbReference>